<dbReference type="Proteomes" id="UP000245647">
    <property type="component" value="Unassembled WGS sequence"/>
</dbReference>
<comment type="caution">
    <text evidence="2">The sequence shown here is derived from an EMBL/GenBank/DDBJ whole genome shotgun (WGS) entry which is preliminary data.</text>
</comment>
<feature type="domain" description="DUF2383" evidence="1">
    <location>
        <begin position="8"/>
        <end position="118"/>
    </location>
</feature>
<keyword evidence="3" id="KW-1185">Reference proteome</keyword>
<dbReference type="EMBL" id="QEAS01000010">
    <property type="protein sequence ID" value="PWG80094.1"/>
    <property type="molecule type" value="Genomic_DNA"/>
</dbReference>
<dbReference type="Pfam" id="PF09537">
    <property type="entry name" value="DUF2383"/>
    <property type="match status" value="1"/>
</dbReference>
<sequence>MENTNERTVANLKHLLSICNDGKEGYKTAAQNSDSDELKALFSTYSIQRAGFEMELKKCIHQCNADPDNEIGGPLGVLHRAWMEIKTMLTANDNKAILEACVTGEKAAVESYSKALEDPELQTEVREILLVQLNGVRDCLKNIESLQQRYAA</sequence>
<dbReference type="NCBIfam" id="TIGR02284">
    <property type="entry name" value="PA2169 family four-helix-bundle protein"/>
    <property type="match status" value="1"/>
</dbReference>
<evidence type="ECO:0000313" key="3">
    <source>
        <dbReference type="Proteomes" id="UP000245647"/>
    </source>
</evidence>
<reference evidence="2 3" key="1">
    <citation type="submission" date="2018-04" db="EMBL/GenBank/DDBJ databases">
        <title>Pedobacter chongqingensis sp. nov., isolated from a rottenly hemp rope.</title>
        <authorList>
            <person name="Cai Y."/>
        </authorList>
    </citation>
    <scope>NUCLEOTIDE SEQUENCE [LARGE SCALE GENOMIC DNA]</scope>
    <source>
        <strain evidence="2 3">FJ4-8</strain>
    </source>
</reference>
<dbReference type="SUPFAM" id="SSF47240">
    <property type="entry name" value="Ferritin-like"/>
    <property type="match status" value="1"/>
</dbReference>
<name>A0A2U2PFI7_9SPHI</name>
<evidence type="ECO:0000313" key="2">
    <source>
        <dbReference type="EMBL" id="PWG80094.1"/>
    </source>
</evidence>
<accession>A0A2U2PFI7</accession>
<organism evidence="2 3">
    <name type="scientific">Pararcticibacter amylolyticus</name>
    <dbReference type="NCBI Taxonomy" id="2173175"/>
    <lineage>
        <taxon>Bacteria</taxon>
        <taxon>Pseudomonadati</taxon>
        <taxon>Bacteroidota</taxon>
        <taxon>Sphingobacteriia</taxon>
        <taxon>Sphingobacteriales</taxon>
        <taxon>Sphingobacteriaceae</taxon>
        <taxon>Pararcticibacter</taxon>
    </lineage>
</organism>
<dbReference type="RefSeq" id="WP_109416211.1">
    <property type="nucleotide sequence ID" value="NZ_QEAS01000010.1"/>
</dbReference>
<dbReference type="InterPro" id="IPR019052">
    <property type="entry name" value="DUF2383"/>
</dbReference>
<evidence type="ECO:0000259" key="1">
    <source>
        <dbReference type="Pfam" id="PF09537"/>
    </source>
</evidence>
<dbReference type="OrthoDB" id="282393at2"/>
<dbReference type="Gene3D" id="1.20.1260.10">
    <property type="match status" value="1"/>
</dbReference>
<dbReference type="InterPro" id="IPR016920">
    <property type="entry name" value="UCP029477"/>
</dbReference>
<dbReference type="InterPro" id="IPR009078">
    <property type="entry name" value="Ferritin-like_SF"/>
</dbReference>
<dbReference type="InterPro" id="IPR011971">
    <property type="entry name" value="CHP02284"/>
</dbReference>
<proteinExistence type="predicted"/>
<dbReference type="InterPro" id="IPR012347">
    <property type="entry name" value="Ferritin-like"/>
</dbReference>
<protein>
    <recommendedName>
        <fullName evidence="1">DUF2383 domain-containing protein</fullName>
    </recommendedName>
</protein>
<gene>
    <name evidence="2" type="ORF">DDR33_12885</name>
</gene>
<dbReference type="AlphaFoldDB" id="A0A2U2PFI7"/>
<dbReference type="PIRSF" id="PIRSF029477">
    <property type="entry name" value="UCP029477"/>
    <property type="match status" value="1"/>
</dbReference>